<reference evidence="10 11" key="1">
    <citation type="journal article" date="2014" name="Environ. Microbiol.">
        <title>The nitrate-ammonifying and nosZ-carrying bacterium Bacillus vireti is a potent source and sink for nitric and nitrous oxide under high nitrate conditions.</title>
        <authorList>
            <person name="Mania D."/>
            <person name="Heylen K."/>
            <person name="van Spanning R.J."/>
            <person name="Frostegard A."/>
        </authorList>
    </citation>
    <scope>NUCLEOTIDE SEQUENCE [LARGE SCALE GENOMIC DNA]</scope>
    <source>
        <strain evidence="10 11">LMG 21834</strain>
    </source>
</reference>
<dbReference type="PANTHER" id="PTHR47371">
    <property type="entry name" value="LIPOTEICHOIC ACID SYNTHASE"/>
    <property type="match status" value="1"/>
</dbReference>
<feature type="transmembrane region" description="Helical" evidence="8">
    <location>
        <begin position="121"/>
        <end position="140"/>
    </location>
</feature>
<feature type="transmembrane region" description="Helical" evidence="8">
    <location>
        <begin position="70"/>
        <end position="90"/>
    </location>
</feature>
<dbReference type="GO" id="GO:0005886">
    <property type="term" value="C:plasma membrane"/>
    <property type="evidence" value="ECO:0007669"/>
    <property type="project" value="UniProtKB-SubCell"/>
</dbReference>
<gene>
    <name evidence="10" type="ORF">BAVI_06389</name>
</gene>
<feature type="domain" description="Sulfatase N-terminal" evidence="9">
    <location>
        <begin position="243"/>
        <end position="521"/>
    </location>
</feature>
<feature type="coiled-coil region" evidence="7">
    <location>
        <begin position="442"/>
        <end position="469"/>
    </location>
</feature>
<feature type="transmembrane region" description="Helical" evidence="8">
    <location>
        <begin position="9"/>
        <end position="28"/>
    </location>
</feature>
<dbReference type="InterPro" id="IPR017850">
    <property type="entry name" value="Alkaline_phosphatase_core_sf"/>
</dbReference>
<dbReference type="InterPro" id="IPR000917">
    <property type="entry name" value="Sulfatase_N"/>
</dbReference>
<comment type="pathway">
    <text evidence="2">Cell wall biogenesis; lipoteichoic acid biosynthesis.</text>
</comment>
<evidence type="ECO:0000256" key="3">
    <source>
        <dbReference type="ARBA" id="ARBA00022475"/>
    </source>
</evidence>
<dbReference type="InterPro" id="IPR050448">
    <property type="entry name" value="OpgB/LTA_synthase_biosynth"/>
</dbReference>
<comment type="caution">
    <text evidence="10">The sequence shown here is derived from an EMBL/GenBank/DDBJ whole genome shotgun (WGS) entry which is preliminary data.</text>
</comment>
<proteinExistence type="predicted"/>
<feature type="transmembrane region" description="Helical" evidence="8">
    <location>
        <begin position="152"/>
        <end position="170"/>
    </location>
</feature>
<evidence type="ECO:0000256" key="5">
    <source>
        <dbReference type="ARBA" id="ARBA00022989"/>
    </source>
</evidence>
<evidence type="ECO:0000256" key="1">
    <source>
        <dbReference type="ARBA" id="ARBA00004651"/>
    </source>
</evidence>
<dbReference type="PANTHER" id="PTHR47371:SF3">
    <property type="entry name" value="PHOSPHOGLYCEROL TRANSFERASE I"/>
    <property type="match status" value="1"/>
</dbReference>
<evidence type="ECO:0000256" key="2">
    <source>
        <dbReference type="ARBA" id="ARBA00004936"/>
    </source>
</evidence>
<evidence type="ECO:0000259" key="9">
    <source>
        <dbReference type="Pfam" id="PF00884"/>
    </source>
</evidence>
<dbReference type="Pfam" id="PF00884">
    <property type="entry name" value="Sulfatase"/>
    <property type="match status" value="1"/>
</dbReference>
<organism evidence="10 11">
    <name type="scientific">Neobacillus vireti LMG 21834</name>
    <dbReference type="NCBI Taxonomy" id="1131730"/>
    <lineage>
        <taxon>Bacteria</taxon>
        <taxon>Bacillati</taxon>
        <taxon>Bacillota</taxon>
        <taxon>Bacilli</taxon>
        <taxon>Bacillales</taxon>
        <taxon>Bacillaceae</taxon>
        <taxon>Neobacillus</taxon>
    </lineage>
</organism>
<keyword evidence="5 8" id="KW-1133">Transmembrane helix</keyword>
<sequence>MKGKIKDSLISFAITGLYVYLVILVVEWIYRGSFHDSYLWIKGRTKPFTYNFIILFLLFSVLRVFRRKLYIVFTFILTVPFIILAVASRIKLEIRGEPVLPPDLLLGSEATNMIDFFSSSLLTWLLVGTAAIVALLIFIVIKVPNQKKRNGLQISLAVISLLFFVGVYHVEAKQESTFLKKNLHISKLVWNQKDTTAQDGVIAGFLQNMDLLTIDTPKNYSKQTIEEINKKTKSPSYPDEEKPNVVVIMSEAFWDPTLLTNVKFNKDPLPYFHQLQKEQSGGMLSVPVFGGSTANTEFEALTGVSTQFLPAGSVPYLNYVTKPISALPNIFRQNGYESTAIHTFHHWFYQRSFVYENLGFDRFVSLEYIPNPVPDMNFIHDKTITDEIMRKINKGNKSNFIFAVTTQNHGPYPAAGKKPYSNIEVELTTKGKEFSPEAKNILEVYSDNLTEIDKQLERLISELKNTNKKTVVVFFGDHLPLLGTDYKVYREAGFYQETGEFEEHKKMYSTPLLVWDNFSGKNEDLQIGASVLPSVLLDRIGVQGNDLTNYLLNKYQEGGLKEITRPDFIAKENIPESVISDIKLLQYDLLFGKMYGIKDKTKIQPNPDYRLGYKDPKITNALIESNDGNKILVIKGEYFTGRSYVYVNGQYIKKVSGDEKEIRVPLPDKKERLDIIVKVMDSNEKILSQSNTFVVEK</sequence>
<accession>A0AB94IRE0</accession>
<evidence type="ECO:0000256" key="7">
    <source>
        <dbReference type="SAM" id="Coils"/>
    </source>
</evidence>
<keyword evidence="7" id="KW-0175">Coiled coil</keyword>
<dbReference type="Gene3D" id="3.40.720.10">
    <property type="entry name" value="Alkaline Phosphatase, subunit A"/>
    <property type="match status" value="1"/>
</dbReference>
<dbReference type="RefSeq" id="WP_024027490.1">
    <property type="nucleotide sequence ID" value="NZ_ALAN01000045.1"/>
</dbReference>
<comment type="subcellular location">
    <subcellularLocation>
        <location evidence="1">Cell membrane</location>
        <topology evidence="1">Multi-pass membrane protein</topology>
    </subcellularLocation>
</comment>
<keyword evidence="4 8" id="KW-0812">Transmembrane</keyword>
<evidence type="ECO:0000256" key="4">
    <source>
        <dbReference type="ARBA" id="ARBA00022692"/>
    </source>
</evidence>
<dbReference type="AlphaFoldDB" id="A0AB94IRE0"/>
<dbReference type="SUPFAM" id="SSF53649">
    <property type="entry name" value="Alkaline phosphatase-like"/>
    <property type="match status" value="1"/>
</dbReference>
<dbReference type="EMBL" id="ALAN01000045">
    <property type="protein sequence ID" value="ETI69670.1"/>
    <property type="molecule type" value="Genomic_DNA"/>
</dbReference>
<name>A0AB94IRE0_9BACI</name>
<feature type="transmembrane region" description="Helical" evidence="8">
    <location>
        <begin position="48"/>
        <end position="65"/>
    </location>
</feature>
<evidence type="ECO:0000313" key="10">
    <source>
        <dbReference type="EMBL" id="ETI69670.1"/>
    </source>
</evidence>
<keyword evidence="6 8" id="KW-0472">Membrane</keyword>
<evidence type="ECO:0000256" key="6">
    <source>
        <dbReference type="ARBA" id="ARBA00023136"/>
    </source>
</evidence>
<protein>
    <submittedName>
        <fullName evidence="10">Sulfatase</fullName>
    </submittedName>
</protein>
<dbReference type="CDD" id="cd16015">
    <property type="entry name" value="LTA_synthase"/>
    <property type="match status" value="1"/>
</dbReference>
<keyword evidence="11" id="KW-1185">Reference proteome</keyword>
<keyword evidence="3" id="KW-1003">Cell membrane</keyword>
<evidence type="ECO:0000256" key="8">
    <source>
        <dbReference type="SAM" id="Phobius"/>
    </source>
</evidence>
<evidence type="ECO:0000313" key="11">
    <source>
        <dbReference type="Proteomes" id="UP000018877"/>
    </source>
</evidence>
<dbReference type="Proteomes" id="UP000018877">
    <property type="component" value="Unassembled WGS sequence"/>
</dbReference>